<feature type="chain" id="PRO_5045029278" evidence="1">
    <location>
        <begin position="26"/>
        <end position="374"/>
    </location>
</feature>
<dbReference type="EMBL" id="CAXAMM010016380">
    <property type="protein sequence ID" value="CAK9038720.1"/>
    <property type="molecule type" value="Genomic_DNA"/>
</dbReference>
<protein>
    <submittedName>
        <fullName evidence="3">Sodium/hydrogen exchanger 8</fullName>
    </submittedName>
</protein>
<proteinExistence type="predicted"/>
<feature type="signal peptide" evidence="1">
    <location>
        <begin position="1"/>
        <end position="25"/>
    </location>
</feature>
<dbReference type="Proteomes" id="UP001642464">
    <property type="component" value="Unassembled WGS sequence"/>
</dbReference>
<accession>A0ABP0LHZ6</accession>
<keyword evidence="1" id="KW-0732">Signal</keyword>
<evidence type="ECO:0000313" key="2">
    <source>
        <dbReference type="EMBL" id="CAK9038720.1"/>
    </source>
</evidence>
<name>A0ABP0LHZ6_9DINO</name>
<gene>
    <name evidence="2" type="ORF">SCF082_LOCUS22742</name>
    <name evidence="3" type="ORF">SCF082_LOCUS22759</name>
</gene>
<evidence type="ECO:0000313" key="4">
    <source>
        <dbReference type="Proteomes" id="UP001642464"/>
    </source>
</evidence>
<keyword evidence="4" id="KW-1185">Reference proteome</keyword>
<evidence type="ECO:0000256" key="1">
    <source>
        <dbReference type="SAM" id="SignalP"/>
    </source>
</evidence>
<comment type="caution">
    <text evidence="3">The sequence shown here is derived from an EMBL/GenBank/DDBJ whole genome shotgun (WGS) entry which is preliminary data.</text>
</comment>
<evidence type="ECO:0000313" key="3">
    <source>
        <dbReference type="EMBL" id="CAK9038770.1"/>
    </source>
</evidence>
<organism evidence="3 4">
    <name type="scientific">Durusdinium trenchii</name>
    <dbReference type="NCBI Taxonomy" id="1381693"/>
    <lineage>
        <taxon>Eukaryota</taxon>
        <taxon>Sar</taxon>
        <taxon>Alveolata</taxon>
        <taxon>Dinophyceae</taxon>
        <taxon>Suessiales</taxon>
        <taxon>Symbiodiniaceae</taxon>
        <taxon>Durusdinium</taxon>
    </lineage>
</organism>
<sequence>MQRWLNISTGTLCVAVFLSAQLVGGQSDSQLEGGGHTAACNFIWQELVKVSEQTCFDELPKFLCCHQPPSIGCFRDETHRDLCCEAPFSSKVVAQDYLVAMVIREQELLQRHCPFASALTQLVPYQHEELKMSKKALLQHELIFLARAMSFAGAGWSNLLQSKWPVFGILRRVRERLFQPGMPAQSNTNSYYKQLDASADTSLVLALSNLNSSDDCLAAVTARLHLALLAEATPDVSGFAQSPQAQLVDAAEQEAVRCDRKLLPRLQRLLTSRAPILKLLHEIWQKLRPRGWTHLADQALARKPTSLTLNACLCELDWQFELVNGSHSKMTLAAVTPMARRTSSAGLSLGAIRPSTAAFRASRRSGAQASHRWR</sequence>
<dbReference type="EMBL" id="CAXAMM010016402">
    <property type="protein sequence ID" value="CAK9038770.1"/>
    <property type="molecule type" value="Genomic_DNA"/>
</dbReference>
<reference evidence="3 4" key="1">
    <citation type="submission" date="2024-02" db="EMBL/GenBank/DDBJ databases">
        <authorList>
            <person name="Chen Y."/>
            <person name="Shah S."/>
            <person name="Dougan E. K."/>
            <person name="Thang M."/>
            <person name="Chan C."/>
        </authorList>
    </citation>
    <scope>NUCLEOTIDE SEQUENCE [LARGE SCALE GENOMIC DNA]</scope>
</reference>